<dbReference type="InterPro" id="IPR005534">
    <property type="entry name" value="Curli_assmbl/transp-comp_CsgG"/>
</dbReference>
<evidence type="ECO:0000313" key="3">
    <source>
        <dbReference type="Proteomes" id="UP000320176"/>
    </source>
</evidence>
<dbReference type="Gene3D" id="2.130.10.10">
    <property type="entry name" value="YVTN repeat-like/Quinoprotein amine dehydrogenase"/>
    <property type="match status" value="1"/>
</dbReference>
<name>A0A5C5ZYW1_9BACT</name>
<protein>
    <submittedName>
        <fullName evidence="2">Curli production assembly/transport component CsgG</fullName>
    </submittedName>
</protein>
<keyword evidence="1" id="KW-0732">Signal</keyword>
<dbReference type="SUPFAM" id="SSF101898">
    <property type="entry name" value="NHL repeat"/>
    <property type="match status" value="1"/>
</dbReference>
<dbReference type="GO" id="GO:0030288">
    <property type="term" value="C:outer membrane-bounded periplasmic space"/>
    <property type="evidence" value="ECO:0007669"/>
    <property type="project" value="InterPro"/>
</dbReference>
<evidence type="ECO:0000313" key="2">
    <source>
        <dbReference type="EMBL" id="TWT92792.1"/>
    </source>
</evidence>
<dbReference type="OrthoDB" id="252847at2"/>
<sequence precursor="true">MLIRCLVILVLACSCVWARGETTSLALTTTLSDSETSSRQTLATSFVDLLEMQVGQIDSFQVIQRQQLTLVLQEQLLATAFADTQKDMIKLEKLLSADWIVDAQLLAGQGTPEKTQMLIRVVESKTGVVRGVTMALIDAASLEESAEQVTRYLGTLHESPQDANVTVAVGAFESEARFVRLRPLELGVRDMLTNELLHHSRFHVLQRSDMGDLVREMELIHAGYVDASSLPKTMPRRSAAYFVGGTIDERNSGGLLEIHVSGQVTQAGQSEPLYEFQFQSEPIELAGELSKVALVVAGVLAKEAQLPQQEHVERAPADSATPKTDGETQSLLQLVLRDLYRFRIQSPITGGEHSFRIPGIDLREKNADETTPKFESRGYWASAVKPNSILGSHLLRKSIDRLETILYIDPDNIVAAYCLAFCFRHQIDGVFNPQRATELLREIAHRHPDSEWTPLSLHLLCGVGRDHRFGTNRLLSPELSRLSTENVIFAFEKMPPKNRDLQWVHILQLLRFPYLQPADAQSLMPVMQMAARRIDETDNDMVQKGLATQCSRIAQMLGTTEAEELIRSWIGGEHKWKHHAACRSLATKANKEHDHDAAALWYQRAADPLRESEEYAERYAYENLLIHSATHWRLAGQVERAIRTLDSFSPSVPKSLNHGYYEIERGHCLLDSGQKRQAVETWVSAAESIPYLINRASLSQAITQAGGVPLREDREVDVRYLTAADGYPRTCTALTTDGSTIYCAGYEKTNHRVFAFHIPTQTWRILKLETDRVTCMQYQDGSLWVGTDQDGLWRCDIAANQWHHWGVGEGLPDSHVESLAVSAGDCYVGVGTLRGGGLIKIDTSGSMQIFEGLHAPSQAPTHIIINDDRILARTPKSISRYDRHKKAWSPLQISTPKSPLIFVGTSGLWASTSQRELYPLNQDDIAEDHFKDAWYPSGGLKVGYVVKFVIERQDEIWFGGTPYESFLCSGVYRVDKRTGNFTMFGPRDGFRMDRYYSTDGGVWAADRLWLATHAGLVELKPKPPRETEQPSDEQ</sequence>
<keyword evidence="3" id="KW-1185">Reference proteome</keyword>
<dbReference type="PROSITE" id="PS51257">
    <property type="entry name" value="PROKAR_LIPOPROTEIN"/>
    <property type="match status" value="1"/>
</dbReference>
<organism evidence="2 3">
    <name type="scientific">Stieleria varia</name>
    <dbReference type="NCBI Taxonomy" id="2528005"/>
    <lineage>
        <taxon>Bacteria</taxon>
        <taxon>Pseudomonadati</taxon>
        <taxon>Planctomycetota</taxon>
        <taxon>Planctomycetia</taxon>
        <taxon>Pirellulales</taxon>
        <taxon>Pirellulaceae</taxon>
        <taxon>Stieleria</taxon>
    </lineage>
</organism>
<gene>
    <name evidence="2" type="ORF">Pla52n_61570</name>
</gene>
<dbReference type="EMBL" id="SJPN01000010">
    <property type="protein sequence ID" value="TWT92792.1"/>
    <property type="molecule type" value="Genomic_DNA"/>
</dbReference>
<dbReference type="Proteomes" id="UP000320176">
    <property type="component" value="Unassembled WGS sequence"/>
</dbReference>
<dbReference type="RefSeq" id="WP_146523080.1">
    <property type="nucleotide sequence ID" value="NZ_CP151726.1"/>
</dbReference>
<feature type="chain" id="PRO_5023146483" evidence="1">
    <location>
        <begin position="19"/>
        <end position="1034"/>
    </location>
</feature>
<feature type="signal peptide" evidence="1">
    <location>
        <begin position="1"/>
        <end position="18"/>
    </location>
</feature>
<dbReference type="Pfam" id="PF03783">
    <property type="entry name" value="CsgG"/>
    <property type="match status" value="1"/>
</dbReference>
<evidence type="ECO:0000256" key="1">
    <source>
        <dbReference type="SAM" id="SignalP"/>
    </source>
</evidence>
<comment type="caution">
    <text evidence="2">The sequence shown here is derived from an EMBL/GenBank/DDBJ whole genome shotgun (WGS) entry which is preliminary data.</text>
</comment>
<dbReference type="AlphaFoldDB" id="A0A5C5ZYW1"/>
<proteinExistence type="predicted"/>
<dbReference type="InterPro" id="IPR015943">
    <property type="entry name" value="WD40/YVTN_repeat-like_dom_sf"/>
</dbReference>
<accession>A0A5C5ZYW1</accession>
<reference evidence="2 3" key="1">
    <citation type="submission" date="2019-02" db="EMBL/GenBank/DDBJ databases">
        <title>Deep-cultivation of Planctomycetes and their phenomic and genomic characterization uncovers novel biology.</title>
        <authorList>
            <person name="Wiegand S."/>
            <person name="Jogler M."/>
            <person name="Boedeker C."/>
            <person name="Pinto D."/>
            <person name="Vollmers J."/>
            <person name="Rivas-Marin E."/>
            <person name="Kohn T."/>
            <person name="Peeters S.H."/>
            <person name="Heuer A."/>
            <person name="Rast P."/>
            <person name="Oberbeckmann S."/>
            <person name="Bunk B."/>
            <person name="Jeske O."/>
            <person name="Meyerdierks A."/>
            <person name="Storesund J.E."/>
            <person name="Kallscheuer N."/>
            <person name="Luecker S."/>
            <person name="Lage O.M."/>
            <person name="Pohl T."/>
            <person name="Merkel B.J."/>
            <person name="Hornburger P."/>
            <person name="Mueller R.-W."/>
            <person name="Bruemmer F."/>
            <person name="Labrenz M."/>
            <person name="Spormann A.M."/>
            <person name="Op Den Camp H."/>
            <person name="Overmann J."/>
            <person name="Amann R."/>
            <person name="Jetten M.S.M."/>
            <person name="Mascher T."/>
            <person name="Medema M.H."/>
            <person name="Devos D.P."/>
            <person name="Kaster A.-K."/>
            <person name="Ovreas L."/>
            <person name="Rohde M."/>
            <person name="Galperin M.Y."/>
            <person name="Jogler C."/>
        </authorList>
    </citation>
    <scope>NUCLEOTIDE SEQUENCE [LARGE SCALE GENOMIC DNA]</scope>
    <source>
        <strain evidence="2 3">Pla52n</strain>
    </source>
</reference>